<evidence type="ECO:0000256" key="2">
    <source>
        <dbReference type="ARBA" id="ARBA00023054"/>
    </source>
</evidence>
<dbReference type="EMBL" id="CP003051">
    <property type="protein sequence ID" value="AGA89478.1"/>
    <property type="molecule type" value="Genomic_DNA"/>
</dbReference>
<evidence type="ECO:0000313" key="8">
    <source>
        <dbReference type="Proteomes" id="UP000010816"/>
    </source>
</evidence>
<keyword evidence="3" id="KW-0812">Transmembrane</keyword>
<evidence type="ECO:0000259" key="6">
    <source>
        <dbReference type="Pfam" id="PF25989"/>
    </source>
</evidence>
<keyword evidence="3" id="KW-0472">Membrane</keyword>
<name>L0GRV5_9GAMM</name>
<sequence length="406" mass="43280">MSEPDLLEELQIDQAEREGRTDRRWIWPAVVILAIALVGAGGYRIFFATALTVDTAVAEARGSGPVTVLDATGYVVARRQATVSSKISGKLAEVLIEEGERVAAGDVLARLDDADAEAQVELRRARVAAARAQLGQIEAQLEQARRAQRRQEGLHTKQLTSDEALDLARTQVRTLAAQLAASRSQVQVAEAELGVAQVDYDNTIVRAPFDGVVVAKAAQPGEIVSPVSAGGGFTRTGIGTIVDMASLEIEVDVNEAFINRVVAGQPVVATLDAYPDWKIPAEVIAIIPTADRSKATIRVRIAILADDPRLVPEMGVRVAFLEETQPDAKRKAGGVLVPATAIRERDGASVVYVVDGEHARERRVTPGAEIGEQRLVEQGLAAGERIVRAPPADLTDGARIAPRTGT</sequence>
<gene>
    <name evidence="7" type="ORF">Thimo_0637</name>
</gene>
<keyword evidence="8" id="KW-1185">Reference proteome</keyword>
<evidence type="ECO:0000313" key="7">
    <source>
        <dbReference type="EMBL" id="AGA89478.1"/>
    </source>
</evidence>
<dbReference type="Proteomes" id="UP000010816">
    <property type="component" value="Chromosome"/>
</dbReference>
<dbReference type="RefSeq" id="WP_015279625.1">
    <property type="nucleotide sequence ID" value="NC_019940.1"/>
</dbReference>
<dbReference type="HOGENOM" id="CLU_018816_1_2_6"/>
<dbReference type="GO" id="GO:0030313">
    <property type="term" value="C:cell envelope"/>
    <property type="evidence" value="ECO:0007669"/>
    <property type="project" value="UniProtKB-SubCell"/>
</dbReference>
<dbReference type="PANTHER" id="PTHR30469:SF38">
    <property type="entry name" value="HLYD FAMILY SECRETION PROTEIN"/>
    <property type="match status" value="1"/>
</dbReference>
<dbReference type="GO" id="GO:0019898">
    <property type="term" value="C:extrinsic component of membrane"/>
    <property type="evidence" value="ECO:0007669"/>
    <property type="project" value="InterPro"/>
</dbReference>
<feature type="domain" description="CusB-like beta-barrel" evidence="5">
    <location>
        <begin position="249"/>
        <end position="321"/>
    </location>
</feature>
<dbReference type="KEGG" id="tmb:Thimo_0637"/>
<evidence type="ECO:0000256" key="1">
    <source>
        <dbReference type="ARBA" id="ARBA00009477"/>
    </source>
</evidence>
<dbReference type="Pfam" id="PF25989">
    <property type="entry name" value="YknX_C"/>
    <property type="match status" value="1"/>
</dbReference>
<reference evidence="7 8" key="1">
    <citation type="submission" date="2011-09" db="EMBL/GenBank/DDBJ databases">
        <title>Complete sequence of chromosome of Thioflavicoccus mobilis 8321.</title>
        <authorList>
            <consortium name="US DOE Joint Genome Institute"/>
            <person name="Lucas S."/>
            <person name="Han J."/>
            <person name="Lapidus A."/>
            <person name="Cheng J.-F."/>
            <person name="Goodwin L."/>
            <person name="Pitluck S."/>
            <person name="Peters L."/>
            <person name="Ovchinnikova G."/>
            <person name="Lu M."/>
            <person name="Detter J.C."/>
            <person name="Han C."/>
            <person name="Tapia R."/>
            <person name="Land M."/>
            <person name="Hauser L."/>
            <person name="Kyrpides N."/>
            <person name="Ivanova N."/>
            <person name="Pagani I."/>
            <person name="Vogl K."/>
            <person name="Liu Z."/>
            <person name="Imhoff J."/>
            <person name="Thiel V."/>
            <person name="Frigaard N.-U."/>
            <person name="Bryant D."/>
            <person name="Woyke T."/>
        </authorList>
    </citation>
    <scope>NUCLEOTIDE SEQUENCE [LARGE SCALE GENOMIC DNA]</scope>
    <source>
        <strain evidence="7 8">8321</strain>
    </source>
</reference>
<dbReference type="GO" id="GO:1990281">
    <property type="term" value="C:efflux pump complex"/>
    <property type="evidence" value="ECO:0007669"/>
    <property type="project" value="TreeGrafter"/>
</dbReference>
<dbReference type="Pfam" id="PF25917">
    <property type="entry name" value="BSH_RND"/>
    <property type="match status" value="1"/>
</dbReference>
<accession>L0GRV5</accession>
<dbReference type="Pfam" id="PF25954">
    <property type="entry name" value="Beta-barrel_RND_2"/>
    <property type="match status" value="1"/>
</dbReference>
<dbReference type="InterPro" id="IPR058792">
    <property type="entry name" value="Beta-barrel_RND_2"/>
</dbReference>
<dbReference type="GO" id="GO:0015562">
    <property type="term" value="F:efflux transmembrane transporter activity"/>
    <property type="evidence" value="ECO:0007669"/>
    <property type="project" value="TreeGrafter"/>
</dbReference>
<dbReference type="SUPFAM" id="SSF111369">
    <property type="entry name" value="HlyD-like secretion proteins"/>
    <property type="match status" value="1"/>
</dbReference>
<keyword evidence="3" id="KW-1133">Transmembrane helix</keyword>
<organism evidence="7 8">
    <name type="scientific">Thioflavicoccus mobilis 8321</name>
    <dbReference type="NCBI Taxonomy" id="765912"/>
    <lineage>
        <taxon>Bacteria</taxon>
        <taxon>Pseudomonadati</taxon>
        <taxon>Pseudomonadota</taxon>
        <taxon>Gammaproteobacteria</taxon>
        <taxon>Chromatiales</taxon>
        <taxon>Chromatiaceae</taxon>
        <taxon>Thioflavicoccus</taxon>
    </lineage>
</organism>
<evidence type="ECO:0000256" key="3">
    <source>
        <dbReference type="SAM" id="Phobius"/>
    </source>
</evidence>
<dbReference type="NCBIfam" id="TIGR01730">
    <property type="entry name" value="RND_mfp"/>
    <property type="match status" value="1"/>
</dbReference>
<dbReference type="STRING" id="765912.Thimo_0637"/>
<dbReference type="GO" id="GO:1990961">
    <property type="term" value="P:xenobiotic detoxification by transmembrane export across the plasma membrane"/>
    <property type="evidence" value="ECO:0007669"/>
    <property type="project" value="InterPro"/>
</dbReference>
<dbReference type="Gene3D" id="2.40.50.100">
    <property type="match status" value="1"/>
</dbReference>
<dbReference type="eggNOG" id="COG0845">
    <property type="taxonomic scope" value="Bacteria"/>
</dbReference>
<dbReference type="OrthoDB" id="9789643at2"/>
<evidence type="ECO:0000259" key="5">
    <source>
        <dbReference type="Pfam" id="PF25954"/>
    </source>
</evidence>
<dbReference type="InterPro" id="IPR058637">
    <property type="entry name" value="YknX-like_C"/>
</dbReference>
<feature type="domain" description="YknX-like C-terminal permuted SH3-like" evidence="6">
    <location>
        <begin position="336"/>
        <end position="400"/>
    </location>
</feature>
<dbReference type="PANTHER" id="PTHR30469">
    <property type="entry name" value="MULTIDRUG RESISTANCE PROTEIN MDTA"/>
    <property type="match status" value="1"/>
</dbReference>
<dbReference type="InterPro" id="IPR058625">
    <property type="entry name" value="MdtA-like_BSH"/>
</dbReference>
<protein>
    <submittedName>
        <fullName evidence="7">RND family efflux transporter, MFP subunit</fullName>
    </submittedName>
</protein>
<feature type="transmembrane region" description="Helical" evidence="3">
    <location>
        <begin position="25"/>
        <end position="46"/>
    </location>
</feature>
<dbReference type="Gene3D" id="6.10.140.1990">
    <property type="match status" value="1"/>
</dbReference>
<dbReference type="Gene3D" id="2.40.420.20">
    <property type="match status" value="1"/>
</dbReference>
<proteinExistence type="inferred from homology"/>
<dbReference type="InterPro" id="IPR006143">
    <property type="entry name" value="RND_pump_MFP"/>
</dbReference>
<keyword evidence="2" id="KW-0175">Coiled coil</keyword>
<dbReference type="GO" id="GO:1990195">
    <property type="term" value="C:macrolide transmembrane transporter complex"/>
    <property type="evidence" value="ECO:0007669"/>
    <property type="project" value="InterPro"/>
</dbReference>
<dbReference type="PATRIC" id="fig|765912.4.peg.619"/>
<comment type="similarity">
    <text evidence="1">Belongs to the membrane fusion protein (MFP) (TC 8.A.1) family.</text>
</comment>
<feature type="domain" description="Multidrug resistance protein MdtA-like barrel-sandwich hybrid" evidence="4">
    <location>
        <begin position="79"/>
        <end position="225"/>
    </location>
</feature>
<dbReference type="AlphaFoldDB" id="L0GRV5"/>
<dbReference type="InterPro" id="IPR030190">
    <property type="entry name" value="MacA_alpha-hairpin_sf"/>
</dbReference>
<dbReference type="Gene3D" id="2.40.30.170">
    <property type="match status" value="1"/>
</dbReference>
<evidence type="ECO:0000259" key="4">
    <source>
        <dbReference type="Pfam" id="PF25917"/>
    </source>
</evidence>